<dbReference type="RefSeq" id="WP_163462555.1">
    <property type="nucleotide sequence ID" value="NZ_JAAAMG010000005.1"/>
</dbReference>
<dbReference type="InterPro" id="IPR029063">
    <property type="entry name" value="SAM-dependent_MTases_sf"/>
</dbReference>
<dbReference type="PANTHER" id="PTHR34009">
    <property type="entry name" value="PROTEIN STAR"/>
    <property type="match status" value="1"/>
</dbReference>
<dbReference type="GO" id="GO:0006888">
    <property type="term" value="P:endoplasmic reticulum to Golgi vesicle-mediated transport"/>
    <property type="evidence" value="ECO:0007669"/>
    <property type="project" value="TreeGrafter"/>
</dbReference>
<dbReference type="Proteomes" id="UP000469011">
    <property type="component" value="Unassembled WGS sequence"/>
</dbReference>
<keyword evidence="3" id="KW-1185">Reference proteome</keyword>
<dbReference type="Gene3D" id="3.40.50.150">
    <property type="entry name" value="Vaccinia Virus protein VP39"/>
    <property type="match status" value="1"/>
</dbReference>
<dbReference type="GO" id="GO:0005886">
    <property type="term" value="C:plasma membrane"/>
    <property type="evidence" value="ECO:0007669"/>
    <property type="project" value="TreeGrafter"/>
</dbReference>
<dbReference type="Pfam" id="PF05050">
    <property type="entry name" value="Methyltransf_21"/>
    <property type="match status" value="1"/>
</dbReference>
<name>A0A6N9SZ97_9HYPH</name>
<dbReference type="SUPFAM" id="SSF53335">
    <property type="entry name" value="S-adenosyl-L-methionine-dependent methyltransferases"/>
    <property type="match status" value="1"/>
</dbReference>
<dbReference type="EMBL" id="JAAAMG010000005">
    <property type="protein sequence ID" value="NDW04367.1"/>
    <property type="molecule type" value="Genomic_DNA"/>
</dbReference>
<dbReference type="InterPro" id="IPR006342">
    <property type="entry name" value="FkbM_mtfrase"/>
</dbReference>
<dbReference type="GO" id="GO:0016197">
    <property type="term" value="P:endosomal transport"/>
    <property type="evidence" value="ECO:0007669"/>
    <property type="project" value="TreeGrafter"/>
</dbReference>
<gene>
    <name evidence="2" type="ORF">GTK09_07980</name>
</gene>
<dbReference type="AlphaFoldDB" id="A0A6N9SZ97"/>
<evidence type="ECO:0000313" key="2">
    <source>
        <dbReference type="EMBL" id="NDW04367.1"/>
    </source>
</evidence>
<organism evidence="2 3">
    <name type="scientific">Jiella pacifica</name>
    <dbReference type="NCBI Taxonomy" id="2696469"/>
    <lineage>
        <taxon>Bacteria</taxon>
        <taxon>Pseudomonadati</taxon>
        <taxon>Pseudomonadota</taxon>
        <taxon>Alphaproteobacteria</taxon>
        <taxon>Hyphomicrobiales</taxon>
        <taxon>Aurantimonadaceae</taxon>
        <taxon>Jiella</taxon>
    </lineage>
</organism>
<keyword evidence="2" id="KW-0489">Methyltransferase</keyword>
<dbReference type="PANTHER" id="PTHR34009:SF2">
    <property type="entry name" value="PROTEIN STAR"/>
    <property type="match status" value="1"/>
</dbReference>
<keyword evidence="2" id="KW-0808">Transferase</keyword>
<feature type="domain" description="Methyltransferase FkbM" evidence="1">
    <location>
        <begin position="100"/>
        <end position="255"/>
    </location>
</feature>
<dbReference type="GO" id="GO:0008168">
    <property type="term" value="F:methyltransferase activity"/>
    <property type="evidence" value="ECO:0007669"/>
    <property type="project" value="UniProtKB-KW"/>
</dbReference>
<evidence type="ECO:0000259" key="1">
    <source>
        <dbReference type="Pfam" id="PF05050"/>
    </source>
</evidence>
<dbReference type="GO" id="GO:0032259">
    <property type="term" value="P:methylation"/>
    <property type="evidence" value="ECO:0007669"/>
    <property type="project" value="UniProtKB-KW"/>
</dbReference>
<sequence length="272" mass="30393">MRAAKVASRFASAFGSLSPVLHPFSRLSLRLDRYNPVASFAELNRRTGGEWGLKNVVFEKDPELFALFMQYGLHQRAQILQDLAYLKHFGVPDRGGFFVEVGVGDGIHLSNTHLFEKQFGWDGLLVEPNPAFHDPIRASRSASLETSAAFDAAGSMDFVCSGELSGLTNGTGRDHRRREGRIVEVPTATLTEIFQRHSVPERIQFLSIDTEGSELNVLQGLDFTRYAVDFVVVEHNFDAEKREAVARLMADRGFRNASSAASLWDDWFVRLA</sequence>
<dbReference type="NCBIfam" id="TIGR01444">
    <property type="entry name" value="fkbM_fam"/>
    <property type="match status" value="1"/>
</dbReference>
<evidence type="ECO:0000313" key="3">
    <source>
        <dbReference type="Proteomes" id="UP000469011"/>
    </source>
</evidence>
<reference evidence="2 3" key="1">
    <citation type="submission" date="2020-01" db="EMBL/GenBank/DDBJ databases">
        <title>Jiella pacifica sp. nov.</title>
        <authorList>
            <person name="Xue Z."/>
            <person name="Zhu S."/>
            <person name="Chen J."/>
            <person name="Yang J."/>
        </authorList>
    </citation>
    <scope>NUCLEOTIDE SEQUENCE [LARGE SCALE GENOMIC DNA]</scope>
    <source>
        <strain evidence="2 3">40Bstr34</strain>
    </source>
</reference>
<proteinExistence type="predicted"/>
<comment type="caution">
    <text evidence="2">The sequence shown here is derived from an EMBL/GenBank/DDBJ whole genome shotgun (WGS) entry which is preliminary data.</text>
</comment>
<accession>A0A6N9SZ97</accession>
<protein>
    <submittedName>
        <fullName evidence="2">FkbM family methyltransferase</fullName>
    </submittedName>
</protein>
<dbReference type="InterPro" id="IPR053202">
    <property type="entry name" value="EGF_Rcpt_Signaling_Reg"/>
</dbReference>
<dbReference type="GO" id="GO:0005737">
    <property type="term" value="C:cytoplasm"/>
    <property type="evidence" value="ECO:0007669"/>
    <property type="project" value="GOC"/>
</dbReference>